<feature type="signal peptide" evidence="3">
    <location>
        <begin position="1"/>
        <end position="18"/>
    </location>
</feature>
<dbReference type="SUPFAM" id="SSF50969">
    <property type="entry name" value="YVTN repeat-like/Quinoprotein amine dehydrogenase"/>
    <property type="match status" value="1"/>
</dbReference>
<evidence type="ECO:0000256" key="2">
    <source>
        <dbReference type="SAM" id="Phobius"/>
    </source>
</evidence>
<keyword evidence="5" id="KW-1185">Reference proteome</keyword>
<dbReference type="InterPro" id="IPR011043">
    <property type="entry name" value="Gal_Oxase/kelch_b-propeller"/>
</dbReference>
<dbReference type="InterPro" id="IPR013519">
    <property type="entry name" value="Int_alpha_beta-p"/>
</dbReference>
<keyword evidence="2" id="KW-0812">Transmembrane</keyword>
<name>A0A8J6AUI6_9EUKA</name>
<evidence type="ECO:0000256" key="3">
    <source>
        <dbReference type="SAM" id="SignalP"/>
    </source>
</evidence>
<accession>A0A8J6AUI6</accession>
<evidence type="ECO:0000313" key="4">
    <source>
        <dbReference type="EMBL" id="KAG9394513.1"/>
    </source>
</evidence>
<dbReference type="Proteomes" id="UP000717585">
    <property type="component" value="Unassembled WGS sequence"/>
</dbReference>
<dbReference type="OrthoDB" id="439917at2759"/>
<evidence type="ECO:0000313" key="5">
    <source>
        <dbReference type="Proteomes" id="UP000717585"/>
    </source>
</evidence>
<protein>
    <submittedName>
        <fullName evidence="4">FG-GAP repeat</fullName>
    </submittedName>
</protein>
<reference evidence="4" key="1">
    <citation type="submission" date="2021-05" db="EMBL/GenBank/DDBJ databases">
        <title>A free-living protist that lacks canonical eukaryotic 1 DNA replication and segregation systems.</title>
        <authorList>
            <person name="Salas-Leiva D.E."/>
            <person name="Tromer E.C."/>
            <person name="Curtis B.A."/>
            <person name="Jerlstrom-Hultqvist J."/>
            <person name="Kolisko M."/>
            <person name="Yi Z."/>
            <person name="Salas-Leiva J.S."/>
            <person name="Gallot-Lavallee L."/>
            <person name="Kops G.J.P.L."/>
            <person name="Archibald J.M."/>
            <person name="Simpson A.G.B."/>
            <person name="Roger A.J."/>
        </authorList>
    </citation>
    <scope>NUCLEOTIDE SEQUENCE</scope>
    <source>
        <strain evidence="4">BICM</strain>
    </source>
</reference>
<feature type="chain" id="PRO_5035299285" evidence="3">
    <location>
        <begin position="19"/>
        <end position="1235"/>
    </location>
</feature>
<dbReference type="AlphaFoldDB" id="A0A8J6AUI6"/>
<dbReference type="InterPro" id="IPR011044">
    <property type="entry name" value="Quino_amine_DH_bsu"/>
</dbReference>
<dbReference type="PROSITE" id="PS51470">
    <property type="entry name" value="FG_GAP"/>
    <property type="match status" value="1"/>
</dbReference>
<dbReference type="PANTHER" id="PTHR36220">
    <property type="entry name" value="UNNAMED PRODUCT"/>
    <property type="match status" value="1"/>
</dbReference>
<dbReference type="EMBL" id="JAHDYR010000015">
    <property type="protein sequence ID" value="KAG9394513.1"/>
    <property type="molecule type" value="Genomic_DNA"/>
</dbReference>
<dbReference type="SUPFAM" id="SSF57184">
    <property type="entry name" value="Growth factor receptor domain"/>
    <property type="match status" value="2"/>
</dbReference>
<gene>
    <name evidence="4" type="ORF">J8273_4187</name>
</gene>
<evidence type="ECO:0000256" key="1">
    <source>
        <dbReference type="PROSITE-ProRule" id="PRU00803"/>
    </source>
</evidence>
<feature type="transmembrane region" description="Helical" evidence="2">
    <location>
        <begin position="1165"/>
        <end position="1198"/>
    </location>
</feature>
<dbReference type="InterPro" id="IPR009030">
    <property type="entry name" value="Growth_fac_rcpt_cys_sf"/>
</dbReference>
<organism evidence="4 5">
    <name type="scientific">Carpediemonas membranifera</name>
    <dbReference type="NCBI Taxonomy" id="201153"/>
    <lineage>
        <taxon>Eukaryota</taxon>
        <taxon>Metamonada</taxon>
        <taxon>Carpediemonas-like organisms</taxon>
        <taxon>Carpediemonas</taxon>
    </lineage>
</organism>
<proteinExistence type="predicted"/>
<comment type="caution">
    <text evidence="4">The sequence shown here is derived from an EMBL/GenBank/DDBJ whole genome shotgun (WGS) entry which is preliminary data.</text>
</comment>
<keyword evidence="2" id="KW-1133">Transmembrane helix</keyword>
<sequence>MLFLPTIALFSLPRMQLAKFPYTPVDLTTFGPYPTASLLVAPISESILRLPNHSSSLFVTSILSLTQSDVGHDSHGRVYIYDRKGTSFSESLTILDPPDLSSQGIALHSFGSALAIEGDVLAVGASTSTNISTGGYCGTMAVFAKSSYSWVLTGTMSSDPDTATLSNGLHIAISGGLVYTRWYADYLYSIRVLDTQCNIVTTICPPTSNDMSSLAAADGWLVVGTADNYGHEAAYMYNITTPASPTLVSTIEGPCTGEWKPKCHFGRAVSVRGDTVAVGAPNYLYPVDQAGAAFIYQFNSESSQFEQVYSTRGYSAEQNYGQHVAVAESTLFFAGQSTTSNFVIDLDACDPGTYLSMTGECVPCLLGHYQPDQGQFACLDPDAGRYVPPFDRSSQVACPAGYSPNEGNWTCVNDTTSSPFTLNAAQGGLNHTHVRGVALSSSMIATVSYNETYALALFDMAGNFLSKTQLTVNPLYASNVAMTDGHIIVTAWYKGGGEHTGVGTITAFSHASTPVQIKTFTYESFYYMSGELDEVSEDFGLYQPAAYQINGSASVFVVGDDSGSCDGKIQNGRVYIVTAAGLDADNVKAEVIKGKESYNSVGRAVAVDENYVFAAALYSIEIFSHSGEPVHTITHVDKLASLSSDGLILAAGRATLENPDVYIYNLATFTKAAVITPSRLSPDGTTNVRATYTFGSALALCGDFLVVSEYNANVQFDEDGYIYMYQITEDGFTLISSAFGNAGWARLGQYSIACNADIVVAGMDQVPASHDEYCIAASVFGIPQCMPGHEGPTCTPCGPGSYAPLGDSMCLDASVDYFTNTTGAQFEEACAAGYFQPAVGQTSCIRNDTLVCDNGTYLPTDSSACIPAPAGYYVPADHQPHSIPIPCNNGSYSDTTGLATCKRCVGHDQWSGVEGPQTGCTAFINDNVVIRNETGIAFKRDHMPSGVKDATLGSWQCRMTGNDTMTIAVPVVTPGESIGGVYTLTFGLDNGKTSTTTVTIPDDFTMPQPTLSLTGTSMRSVIDSPICPSVLDMTGFDPVALDSVGLGDDGEVECRATKAVSAGTLHDYFSPAVDAVSPKSGSQACISLSGASFGSLADLSVLYDGTTQSTRLVDCKLCFTIPASADSTSYEQHTVVACLDGTPFLSTTLSIEVDPADSSDSSAPVVIAVVLGVGAVLVVMLAVVAIAVIGLCLVVAMIAGVALVVMRSLGSKGGDHDVAYPMAGEHSNPLYGVQA</sequence>
<dbReference type="SMART" id="SM01411">
    <property type="entry name" value="Ephrin_rec_like"/>
    <property type="match status" value="3"/>
</dbReference>
<feature type="repeat" description="FG-GAP" evidence="1">
    <location>
        <begin position="251"/>
        <end position="305"/>
    </location>
</feature>
<keyword evidence="3" id="KW-0732">Signal</keyword>
<keyword evidence="2" id="KW-0472">Membrane</keyword>
<dbReference type="SUPFAM" id="SSF50965">
    <property type="entry name" value="Galactose oxidase, central domain"/>
    <property type="match status" value="1"/>
</dbReference>
<dbReference type="PANTHER" id="PTHR36220:SF1">
    <property type="entry name" value="GAMMA TUBULIN COMPLEX COMPONENT C-TERMINAL DOMAIN-CONTAINING PROTEIN"/>
    <property type="match status" value="1"/>
</dbReference>
<dbReference type="Gene3D" id="2.10.50.10">
    <property type="entry name" value="Tumor Necrosis Factor Receptor, subunit A, domain 2"/>
    <property type="match status" value="1"/>
</dbReference>